<protein>
    <recommendedName>
        <fullName evidence="4">Integral membrane protein</fullName>
    </recommendedName>
</protein>
<sequence length="151" mass="16110">MSSQPSPSHAAPSHRGGAGRIVRGVVRVIAAAALALDAYYHADLAPQYDAVTKDISQGDLFRIEAGLAALAALLVLVWRRLPGDAFAWAVAAGGLALLLIYRYVNVGNLGPIPNMYEPLWYGEKQATVVVEAVAVVTTAFLLVFRPRSNLK</sequence>
<dbReference type="RefSeq" id="WP_078078548.1">
    <property type="nucleotide sequence ID" value="NZ_CP018047.1"/>
</dbReference>
<gene>
    <name evidence="2" type="ORF">BBN63_30610</name>
</gene>
<feature type="transmembrane region" description="Helical" evidence="1">
    <location>
        <begin position="21"/>
        <end position="40"/>
    </location>
</feature>
<reference evidence="2 3" key="1">
    <citation type="submission" date="2016-11" db="EMBL/GenBank/DDBJ databases">
        <title>Complete genome sequence of Streptomyces niveus SCSIO 3406.</title>
        <authorList>
            <person name="Zhu Q."/>
            <person name="Cheng W."/>
            <person name="Song Y."/>
            <person name="Li Q."/>
            <person name="Ju J."/>
        </authorList>
    </citation>
    <scope>NUCLEOTIDE SEQUENCE [LARGE SCALE GENOMIC DNA]</scope>
    <source>
        <strain evidence="2 3">SCSIO 3406</strain>
    </source>
</reference>
<proteinExistence type="predicted"/>
<keyword evidence="1" id="KW-1133">Transmembrane helix</keyword>
<dbReference type="EMBL" id="CP018047">
    <property type="protein sequence ID" value="AQU69893.1"/>
    <property type="molecule type" value="Genomic_DNA"/>
</dbReference>
<feature type="transmembrane region" description="Helical" evidence="1">
    <location>
        <begin position="60"/>
        <end position="78"/>
    </location>
</feature>
<name>A0A1U9R0Y5_STRNV</name>
<dbReference type="Proteomes" id="UP000189677">
    <property type="component" value="Chromosome"/>
</dbReference>
<dbReference type="AlphaFoldDB" id="A0A1U9R0Y5"/>
<evidence type="ECO:0000313" key="2">
    <source>
        <dbReference type="EMBL" id="AQU69893.1"/>
    </source>
</evidence>
<feature type="transmembrane region" description="Helical" evidence="1">
    <location>
        <begin position="124"/>
        <end position="144"/>
    </location>
</feature>
<accession>A0A1U9R0Y5</accession>
<keyword evidence="1" id="KW-0812">Transmembrane</keyword>
<evidence type="ECO:0000313" key="3">
    <source>
        <dbReference type="Proteomes" id="UP000189677"/>
    </source>
</evidence>
<organism evidence="2 3">
    <name type="scientific">Streptomyces niveus</name>
    <name type="common">Streptomyces spheroides</name>
    <dbReference type="NCBI Taxonomy" id="193462"/>
    <lineage>
        <taxon>Bacteria</taxon>
        <taxon>Bacillati</taxon>
        <taxon>Actinomycetota</taxon>
        <taxon>Actinomycetes</taxon>
        <taxon>Kitasatosporales</taxon>
        <taxon>Streptomycetaceae</taxon>
        <taxon>Streptomyces</taxon>
    </lineage>
</organism>
<feature type="transmembrane region" description="Helical" evidence="1">
    <location>
        <begin position="85"/>
        <end position="104"/>
    </location>
</feature>
<dbReference type="KEGG" id="snw:BBN63_30610"/>
<evidence type="ECO:0000256" key="1">
    <source>
        <dbReference type="SAM" id="Phobius"/>
    </source>
</evidence>
<keyword evidence="3" id="KW-1185">Reference proteome</keyword>
<evidence type="ECO:0008006" key="4">
    <source>
        <dbReference type="Google" id="ProtNLM"/>
    </source>
</evidence>
<keyword evidence="1" id="KW-0472">Membrane</keyword>